<protein>
    <submittedName>
        <fullName evidence="1">Uncharacterized protein</fullName>
    </submittedName>
</protein>
<dbReference type="RefSeq" id="WP_089333878.1">
    <property type="nucleotide sequence ID" value="NZ_FZNS01000011.1"/>
</dbReference>
<gene>
    <name evidence="1" type="ORF">SAMN06269173_11141</name>
</gene>
<dbReference type="EMBL" id="FZNS01000011">
    <property type="protein sequence ID" value="SNR91593.1"/>
    <property type="molecule type" value="Genomic_DNA"/>
</dbReference>
<sequence>MDALDELRRHPELKQQERDWLDFQIIPGPATRKMVASLLAAILRDRVEYFHPEPGDYLKAGRDLLEGLVQSAHRDGLLTAGETRRGWVKAQETFTPDALLALWGETRIALEGRRRAEAMKPLTDTSSLAA</sequence>
<name>A0A239A9N2_9BACT</name>
<accession>A0A239A9N2</accession>
<proteinExistence type="predicted"/>
<evidence type="ECO:0000313" key="2">
    <source>
        <dbReference type="Proteomes" id="UP000198310"/>
    </source>
</evidence>
<dbReference type="Proteomes" id="UP000198310">
    <property type="component" value="Unassembled WGS sequence"/>
</dbReference>
<evidence type="ECO:0000313" key="1">
    <source>
        <dbReference type="EMBL" id="SNR91593.1"/>
    </source>
</evidence>
<dbReference type="AlphaFoldDB" id="A0A239A9N2"/>
<keyword evidence="2" id="KW-1185">Reference proteome</keyword>
<organism evidence="1 2">
    <name type="scientific">Hymenobacter mucosus</name>
    <dbReference type="NCBI Taxonomy" id="1411120"/>
    <lineage>
        <taxon>Bacteria</taxon>
        <taxon>Pseudomonadati</taxon>
        <taxon>Bacteroidota</taxon>
        <taxon>Cytophagia</taxon>
        <taxon>Cytophagales</taxon>
        <taxon>Hymenobacteraceae</taxon>
        <taxon>Hymenobacter</taxon>
    </lineage>
</organism>
<reference evidence="2" key="1">
    <citation type="submission" date="2017-06" db="EMBL/GenBank/DDBJ databases">
        <authorList>
            <person name="Varghese N."/>
            <person name="Submissions S."/>
        </authorList>
    </citation>
    <scope>NUCLEOTIDE SEQUENCE [LARGE SCALE GENOMIC DNA]</scope>
    <source>
        <strain evidence="2">DSM 28041</strain>
    </source>
</reference>